<organism evidence="1 2">
    <name type="scientific">Limosa lapponica baueri</name>
    <dbReference type="NCBI Taxonomy" id="1758121"/>
    <lineage>
        <taxon>Eukaryota</taxon>
        <taxon>Metazoa</taxon>
        <taxon>Chordata</taxon>
        <taxon>Craniata</taxon>
        <taxon>Vertebrata</taxon>
        <taxon>Euteleostomi</taxon>
        <taxon>Archelosauria</taxon>
        <taxon>Archosauria</taxon>
        <taxon>Dinosauria</taxon>
        <taxon>Saurischia</taxon>
        <taxon>Theropoda</taxon>
        <taxon>Coelurosauria</taxon>
        <taxon>Aves</taxon>
        <taxon>Neognathae</taxon>
        <taxon>Neoaves</taxon>
        <taxon>Charadriiformes</taxon>
        <taxon>Scolopacidae</taxon>
        <taxon>Limosa</taxon>
    </lineage>
</organism>
<accession>A0A2I0URF7</accession>
<keyword evidence="2" id="KW-1185">Reference proteome</keyword>
<name>A0A2I0URF7_LIMLA</name>
<sequence length="384" mass="44117">MKAEKISEPAQKEARKVFPAEDFGLRDEITAAKLGYSLRTMENLRLDPVGLFNHPDICWRDNTAGHKHFRFLECIGDNFLAQKIEDPTRRDTLPVLILTNKEGFVEHMRGPNVKHMEECLKDWTNFSLPVALQFAARSQNSQKMAAGTGEQLKRASKAKCKVLHLGHGNPKHKYRLGGEWIESSPEERDLGVLVDEKLNMSQQCALAAQKANRILGCIKKSEASRSREVILPLYSALVRPHLENCVQLWSPQHRKDMDLLEQVQRRAMKMIRGLEHLSYEDRLRELGLFSLDKRRLKGDLTAAFRYLKGEYRRDGEGLFICERSNWTRGNGFKLKEGRFRLGIRKKFFTARVVRHWNRLPRGVVDASSLEAFKARLDGALSNLV</sequence>
<evidence type="ECO:0000313" key="2">
    <source>
        <dbReference type="Proteomes" id="UP000233556"/>
    </source>
</evidence>
<dbReference type="Proteomes" id="UP000233556">
    <property type="component" value="Unassembled WGS sequence"/>
</dbReference>
<evidence type="ECO:0000313" key="1">
    <source>
        <dbReference type="EMBL" id="PKU48631.1"/>
    </source>
</evidence>
<dbReference type="AlphaFoldDB" id="A0A2I0URF7"/>
<dbReference type="EMBL" id="KZ505649">
    <property type="protein sequence ID" value="PKU48631.1"/>
    <property type="molecule type" value="Genomic_DNA"/>
</dbReference>
<dbReference type="PRINTS" id="PR01345">
    <property type="entry name" value="CERVTRCPTASE"/>
</dbReference>
<reference evidence="2" key="1">
    <citation type="submission" date="2017-11" db="EMBL/GenBank/DDBJ databases">
        <authorList>
            <person name="Lima N.C."/>
            <person name="Parody-Merino A.M."/>
            <person name="Battley P.F."/>
            <person name="Fidler A.E."/>
            <person name="Prosdocimi F."/>
        </authorList>
    </citation>
    <scope>NUCLEOTIDE SEQUENCE [LARGE SCALE GENOMIC DNA]</scope>
</reference>
<protein>
    <submittedName>
        <fullName evidence="1">Uncharacterized protein</fullName>
    </submittedName>
</protein>
<proteinExistence type="predicted"/>
<dbReference type="PANTHER" id="PTHR33332">
    <property type="entry name" value="REVERSE TRANSCRIPTASE DOMAIN-CONTAINING PROTEIN"/>
    <property type="match status" value="1"/>
</dbReference>
<gene>
    <name evidence="1" type="ORF">llap_1083</name>
</gene>
<reference evidence="2" key="2">
    <citation type="submission" date="2017-12" db="EMBL/GenBank/DDBJ databases">
        <title>Genome sequence of the Bar-tailed Godwit (Limosa lapponica baueri).</title>
        <authorList>
            <person name="Lima N.C.B."/>
            <person name="Parody-Merino A.M."/>
            <person name="Battley P.F."/>
            <person name="Fidler A.E."/>
            <person name="Prosdocimi F."/>
        </authorList>
    </citation>
    <scope>NUCLEOTIDE SEQUENCE [LARGE SCALE GENOMIC DNA]</scope>
</reference>
<dbReference type="OrthoDB" id="276744at2759"/>